<dbReference type="GeneID" id="20329522"/>
<sequence length="423" mass="47527">WAGKGRSATTISLWCPHLQALIQAIWIEIDKKTPHLTSFPTRVSGDGFGQPSSILALVQPSGGMAFMHRKAPFRCLDVMPHEGGTRVRILPCCPSLDRGSREAEAGFEPRTCRSVNSRCTNLVHLAWNEPYYMCLSARASLEELNRNHMFRVSRPSAKLGESFSCTTLSAPRCHATRKYEGWDTTRLPKPRQGKSRGRGQVRTTELPVKMADIRCRNAHQDLERGNASETRQTWTTATPPEGSTRAGILPVRPGLDMGSREVEVGFEPRTFFHKLLWYACWAYYLLKCAVSPKGGFETQVRFMLASGCEPLAIQKTLQLVPSRLCGLFGNVCESYVHASIITGCSLYLLMPQQTVALAHSETVFTVLLTPCCGRLRAQILLRLPDMNAQMSRESSWRATQRQVSKQVSNKVAYSFFVFFYFRH</sequence>
<gene>
    <name evidence="3" type="ORF">T265_15357</name>
</gene>
<evidence type="ECO:0000256" key="1">
    <source>
        <dbReference type="SAM" id="MobiDB-lite"/>
    </source>
</evidence>
<evidence type="ECO:0000256" key="2">
    <source>
        <dbReference type="SAM" id="SignalP"/>
    </source>
</evidence>
<proteinExistence type="predicted"/>
<dbReference type="Proteomes" id="UP000054324">
    <property type="component" value="Unassembled WGS sequence"/>
</dbReference>
<keyword evidence="2" id="KW-0732">Signal</keyword>
<feature type="signal peptide" evidence="2">
    <location>
        <begin position="1"/>
        <end position="24"/>
    </location>
</feature>
<dbReference type="OrthoDB" id="16290at2759"/>
<dbReference type="EMBL" id="KL597072">
    <property type="protein sequence ID" value="KER20277.1"/>
    <property type="molecule type" value="Genomic_DNA"/>
</dbReference>
<name>A0A074Z442_OPIVI</name>
<evidence type="ECO:0000313" key="3">
    <source>
        <dbReference type="EMBL" id="KER20277.1"/>
    </source>
</evidence>
<protein>
    <submittedName>
        <fullName evidence="3">Uncharacterized protein</fullName>
    </submittedName>
</protein>
<feature type="chain" id="PRO_5001703933" evidence="2">
    <location>
        <begin position="25"/>
        <end position="423"/>
    </location>
</feature>
<keyword evidence="4" id="KW-1185">Reference proteome</keyword>
<accession>A0A074Z442</accession>
<organism evidence="3 4">
    <name type="scientific">Opisthorchis viverrini</name>
    <name type="common">Southeast Asian liver fluke</name>
    <dbReference type="NCBI Taxonomy" id="6198"/>
    <lineage>
        <taxon>Eukaryota</taxon>
        <taxon>Metazoa</taxon>
        <taxon>Spiralia</taxon>
        <taxon>Lophotrochozoa</taxon>
        <taxon>Platyhelminthes</taxon>
        <taxon>Trematoda</taxon>
        <taxon>Digenea</taxon>
        <taxon>Opisthorchiida</taxon>
        <taxon>Opisthorchiata</taxon>
        <taxon>Opisthorchiidae</taxon>
        <taxon>Opisthorchis</taxon>
    </lineage>
</organism>
<dbReference type="STRING" id="6198.A0A074Z442"/>
<reference evidence="3 4" key="1">
    <citation type="submission" date="2013-11" db="EMBL/GenBank/DDBJ databases">
        <title>Opisthorchis viverrini - life in the bile duct.</title>
        <authorList>
            <person name="Young N.D."/>
            <person name="Nagarajan N."/>
            <person name="Lin S.J."/>
            <person name="Korhonen P.K."/>
            <person name="Jex A.R."/>
            <person name="Hall R.S."/>
            <person name="Safavi-Hemami H."/>
            <person name="Kaewkong W."/>
            <person name="Bertrand D."/>
            <person name="Gao S."/>
            <person name="Seet Q."/>
            <person name="Wongkham S."/>
            <person name="Teh B.T."/>
            <person name="Wongkham C."/>
            <person name="Intapan P.M."/>
            <person name="Maleewong W."/>
            <person name="Yang X."/>
            <person name="Hu M."/>
            <person name="Wang Z."/>
            <person name="Hofmann A."/>
            <person name="Sternberg P.W."/>
            <person name="Tan P."/>
            <person name="Wang J."/>
            <person name="Gasser R.B."/>
        </authorList>
    </citation>
    <scope>NUCLEOTIDE SEQUENCE [LARGE SCALE GENOMIC DNA]</scope>
</reference>
<feature type="region of interest" description="Disordered" evidence="1">
    <location>
        <begin position="222"/>
        <end position="250"/>
    </location>
</feature>
<feature type="non-terminal residue" evidence="3">
    <location>
        <position position="1"/>
    </location>
</feature>
<dbReference type="AlphaFoldDB" id="A0A074Z442"/>
<feature type="compositionally biased region" description="Polar residues" evidence="1">
    <location>
        <begin position="227"/>
        <end position="238"/>
    </location>
</feature>
<dbReference type="RefSeq" id="XP_009175981.1">
    <property type="nucleotide sequence ID" value="XM_009177717.1"/>
</dbReference>
<evidence type="ECO:0000313" key="4">
    <source>
        <dbReference type="Proteomes" id="UP000054324"/>
    </source>
</evidence>
<dbReference type="CTD" id="20329522"/>
<dbReference type="KEGG" id="ovi:T265_15357"/>